<dbReference type="Pfam" id="PF03795">
    <property type="entry name" value="YCII"/>
    <property type="match status" value="1"/>
</dbReference>
<organism evidence="3 4">
    <name type="scientific">Pseudochelatococcus lubricantis</name>
    <dbReference type="NCBI Taxonomy" id="1538102"/>
    <lineage>
        <taxon>Bacteria</taxon>
        <taxon>Pseudomonadati</taxon>
        <taxon>Pseudomonadota</taxon>
        <taxon>Alphaproteobacteria</taxon>
        <taxon>Hyphomicrobiales</taxon>
        <taxon>Chelatococcaceae</taxon>
        <taxon>Pseudochelatococcus</taxon>
    </lineage>
</organism>
<comment type="caution">
    <text evidence="3">The sequence shown here is derived from an EMBL/GenBank/DDBJ whole genome shotgun (WGS) entry which is preliminary data.</text>
</comment>
<name>A0ABX0UZS7_9HYPH</name>
<keyword evidence="4" id="KW-1185">Reference proteome</keyword>
<accession>A0ABX0UZS7</accession>
<dbReference type="InterPro" id="IPR005545">
    <property type="entry name" value="YCII"/>
</dbReference>
<dbReference type="EMBL" id="JAASQI010000002">
    <property type="protein sequence ID" value="NIJ57470.1"/>
    <property type="molecule type" value="Genomic_DNA"/>
</dbReference>
<dbReference type="SUPFAM" id="SSF54909">
    <property type="entry name" value="Dimeric alpha+beta barrel"/>
    <property type="match status" value="1"/>
</dbReference>
<sequence length="124" mass="13634">MSHAIDDDERLVSMMLQKTFFVMLRTTADATRIAPAMHDHHRWIIALEKEGRIFASGPLSGREGEPAGGMTVFRAASHEDAEAMAGGDPLVTSGGVTFEIKRWTVNEGRLILSVDFSDRSFALD</sequence>
<dbReference type="Gene3D" id="3.30.70.1060">
    <property type="entry name" value="Dimeric alpha+beta barrel"/>
    <property type="match status" value="1"/>
</dbReference>
<evidence type="ECO:0000313" key="4">
    <source>
        <dbReference type="Proteomes" id="UP001429580"/>
    </source>
</evidence>
<evidence type="ECO:0000259" key="2">
    <source>
        <dbReference type="Pfam" id="PF03795"/>
    </source>
</evidence>
<evidence type="ECO:0000313" key="3">
    <source>
        <dbReference type="EMBL" id="NIJ57470.1"/>
    </source>
</evidence>
<reference evidence="3 4" key="1">
    <citation type="submission" date="2020-03" db="EMBL/GenBank/DDBJ databases">
        <title>Genomic Encyclopedia of Type Strains, Phase IV (KMG-IV): sequencing the most valuable type-strain genomes for metagenomic binning, comparative biology and taxonomic classification.</title>
        <authorList>
            <person name="Goeker M."/>
        </authorList>
    </citation>
    <scope>NUCLEOTIDE SEQUENCE [LARGE SCALE GENOMIC DNA]</scope>
    <source>
        <strain evidence="3 4">DSM 103870</strain>
    </source>
</reference>
<proteinExistence type="inferred from homology"/>
<dbReference type="PANTHER" id="PTHR37828">
    <property type="entry name" value="GSR2449 PROTEIN"/>
    <property type="match status" value="1"/>
</dbReference>
<dbReference type="RefSeq" id="WP_166950020.1">
    <property type="nucleotide sequence ID" value="NZ_JAASQI010000002.1"/>
</dbReference>
<dbReference type="PANTHER" id="PTHR37828:SF1">
    <property type="entry name" value="YCII-RELATED DOMAIN-CONTAINING PROTEIN"/>
    <property type="match status" value="1"/>
</dbReference>
<dbReference type="Proteomes" id="UP001429580">
    <property type="component" value="Unassembled WGS sequence"/>
</dbReference>
<feature type="domain" description="YCII-related" evidence="2">
    <location>
        <begin position="20"/>
        <end position="103"/>
    </location>
</feature>
<protein>
    <recommendedName>
        <fullName evidence="2">YCII-related domain-containing protein</fullName>
    </recommendedName>
</protein>
<gene>
    <name evidence="3" type="ORF">FHS82_001296</name>
</gene>
<dbReference type="InterPro" id="IPR011008">
    <property type="entry name" value="Dimeric_a/b-barrel"/>
</dbReference>
<comment type="similarity">
    <text evidence="1">Belongs to the YciI family.</text>
</comment>
<evidence type="ECO:0000256" key="1">
    <source>
        <dbReference type="ARBA" id="ARBA00007689"/>
    </source>
</evidence>